<gene>
    <name evidence="2" type="ORF">EVAR_57777_1</name>
</gene>
<dbReference type="AlphaFoldDB" id="A0A4C1Y8V2"/>
<evidence type="ECO:0000313" key="3">
    <source>
        <dbReference type="Proteomes" id="UP000299102"/>
    </source>
</evidence>
<evidence type="ECO:0000313" key="2">
    <source>
        <dbReference type="EMBL" id="GBP71009.1"/>
    </source>
</evidence>
<feature type="compositionally biased region" description="Basic and acidic residues" evidence="1">
    <location>
        <begin position="35"/>
        <end position="47"/>
    </location>
</feature>
<keyword evidence="3" id="KW-1185">Reference proteome</keyword>
<proteinExistence type="predicted"/>
<organism evidence="2 3">
    <name type="scientific">Eumeta variegata</name>
    <name type="common">Bagworm moth</name>
    <name type="synonym">Eumeta japonica</name>
    <dbReference type="NCBI Taxonomy" id="151549"/>
    <lineage>
        <taxon>Eukaryota</taxon>
        <taxon>Metazoa</taxon>
        <taxon>Ecdysozoa</taxon>
        <taxon>Arthropoda</taxon>
        <taxon>Hexapoda</taxon>
        <taxon>Insecta</taxon>
        <taxon>Pterygota</taxon>
        <taxon>Neoptera</taxon>
        <taxon>Endopterygota</taxon>
        <taxon>Lepidoptera</taxon>
        <taxon>Glossata</taxon>
        <taxon>Ditrysia</taxon>
        <taxon>Tineoidea</taxon>
        <taxon>Psychidae</taxon>
        <taxon>Oiketicinae</taxon>
        <taxon>Eumeta</taxon>
    </lineage>
</organism>
<protein>
    <submittedName>
        <fullName evidence="2">Uncharacterized protein</fullName>
    </submittedName>
</protein>
<name>A0A4C1Y8V2_EUMVA</name>
<sequence>MNSSGISHRCTEVAERTTPPQRTPQDGFPLKSKYTARDGPHELEPRKGATTIRIRRGRIPDEKTPGHEATKRSPSRTCDQRKVADDPRTNGPSKFDWSKINPSNCCSVKDGQTRVPHAAHSSTVFLSRPEATSVLHQVRTRTYIRCPRAPRPVKVRSDVTGSTPRRCSAAPPGRLSTAHAKFHGVPISIKLMTAREDCNLECTAPAALLQWCRSICRFNPILNITPYTTF</sequence>
<dbReference type="EMBL" id="BGZK01001094">
    <property type="protein sequence ID" value="GBP71009.1"/>
    <property type="molecule type" value="Genomic_DNA"/>
</dbReference>
<feature type="compositionally biased region" description="Basic and acidic residues" evidence="1">
    <location>
        <begin position="78"/>
        <end position="88"/>
    </location>
</feature>
<comment type="caution">
    <text evidence="2">The sequence shown here is derived from an EMBL/GenBank/DDBJ whole genome shotgun (WGS) entry which is preliminary data.</text>
</comment>
<feature type="region of interest" description="Disordered" evidence="1">
    <location>
        <begin position="1"/>
        <end position="96"/>
    </location>
</feature>
<accession>A0A4C1Y8V2</accession>
<feature type="compositionally biased region" description="Basic and acidic residues" evidence="1">
    <location>
        <begin position="58"/>
        <end position="71"/>
    </location>
</feature>
<reference evidence="2 3" key="1">
    <citation type="journal article" date="2019" name="Commun. Biol.">
        <title>The bagworm genome reveals a unique fibroin gene that provides high tensile strength.</title>
        <authorList>
            <person name="Kono N."/>
            <person name="Nakamura H."/>
            <person name="Ohtoshi R."/>
            <person name="Tomita M."/>
            <person name="Numata K."/>
            <person name="Arakawa K."/>
        </authorList>
    </citation>
    <scope>NUCLEOTIDE SEQUENCE [LARGE SCALE GENOMIC DNA]</scope>
</reference>
<evidence type="ECO:0000256" key="1">
    <source>
        <dbReference type="SAM" id="MobiDB-lite"/>
    </source>
</evidence>
<dbReference type="Proteomes" id="UP000299102">
    <property type="component" value="Unassembled WGS sequence"/>
</dbReference>